<dbReference type="SUPFAM" id="SSF56954">
    <property type="entry name" value="Outer membrane efflux proteins (OEP)"/>
    <property type="match status" value="1"/>
</dbReference>
<dbReference type="AlphaFoldDB" id="I0ANI6"/>
<sequence length="384" mass="44339">MKQIDYLNKDYLPQIFFDLNISRWDWVMPNKQKYLGNSLNDLYAAFRVNQLIYDWNKNSLQKEYTDKSIDVDRTFTRKLRQAFSFSITKSYLELLKAKRTVQIQEEAINQLKDHLKNAEALYSIGKVSNLDVIKAQVQIEVALDELAKAKNQLDIQKNNINVICGNALGESFDVVDNIDELWKEYSSKSFSVDELHNLLIAKHPDLENIRTQKELRSKEAELFNKEYYPNFYAFGITNVEDSKIPMDHFNWNVGVTVSYSLPFFKGSNFQEKVEQSKIRIDALQENEKAILQQLETNVKNNLVKLDDIKSRISGTQKIVKLAEESLTTANLKYNIGKGSSLDVLDAETVLTTAKLNLNQIVIDYLLTIAELNYNIGSDELPFNY</sequence>
<proteinExistence type="inferred from homology"/>
<feature type="coiled-coil region" evidence="8">
    <location>
        <begin position="266"/>
        <end position="311"/>
    </location>
</feature>
<keyword evidence="4" id="KW-1134">Transmembrane beta strand</keyword>
<dbReference type="InterPro" id="IPR003423">
    <property type="entry name" value="OMP_efflux"/>
</dbReference>
<keyword evidence="8" id="KW-0175">Coiled coil</keyword>
<dbReference type="PANTHER" id="PTHR30026">
    <property type="entry name" value="OUTER MEMBRANE PROTEIN TOLC"/>
    <property type="match status" value="1"/>
</dbReference>
<keyword evidence="7" id="KW-0998">Cell outer membrane</keyword>
<dbReference type="OrthoDB" id="367883at2"/>
<dbReference type="KEGG" id="ial:IALB_2840"/>
<name>I0ANI6_IGNAJ</name>
<evidence type="ECO:0000256" key="6">
    <source>
        <dbReference type="ARBA" id="ARBA00023136"/>
    </source>
</evidence>
<comment type="similarity">
    <text evidence="2">Belongs to the outer membrane factor (OMF) (TC 1.B.17) family.</text>
</comment>
<dbReference type="GO" id="GO:0009279">
    <property type="term" value="C:cell outer membrane"/>
    <property type="evidence" value="ECO:0007669"/>
    <property type="project" value="UniProtKB-SubCell"/>
</dbReference>
<dbReference type="InterPro" id="IPR051906">
    <property type="entry name" value="TolC-like"/>
</dbReference>
<comment type="subcellular location">
    <subcellularLocation>
        <location evidence="1">Cell outer membrane</location>
    </subcellularLocation>
</comment>
<evidence type="ECO:0000256" key="8">
    <source>
        <dbReference type="SAM" id="Coils"/>
    </source>
</evidence>
<keyword evidence="5" id="KW-0812">Transmembrane</keyword>
<feature type="coiled-coil region" evidence="8">
    <location>
        <begin position="94"/>
        <end position="159"/>
    </location>
</feature>
<reference evidence="9 10" key="1">
    <citation type="journal article" date="2012" name="Front. Microbiol.">
        <title>Complete genome of Ignavibacterium album, a metabolically versatile, flagellated, facultative anaerobe from the phylum Chlorobi.</title>
        <authorList>
            <person name="Liu Z."/>
            <person name="Frigaard N.-U."/>
            <person name="Vogl K."/>
            <person name="Iino T."/>
            <person name="Ohkuma M."/>
            <person name="Overmann J."/>
            <person name="Bryant D.A."/>
        </authorList>
    </citation>
    <scope>NUCLEOTIDE SEQUENCE [LARGE SCALE GENOMIC DNA]</scope>
    <source>
        <strain evidence="10">DSM 19864 / JCM 16511 / NBRC 101810 / Mat9-16</strain>
    </source>
</reference>
<keyword evidence="10" id="KW-1185">Reference proteome</keyword>
<dbReference type="GO" id="GO:1990281">
    <property type="term" value="C:efflux pump complex"/>
    <property type="evidence" value="ECO:0007669"/>
    <property type="project" value="TreeGrafter"/>
</dbReference>
<evidence type="ECO:0000256" key="3">
    <source>
        <dbReference type="ARBA" id="ARBA00022448"/>
    </source>
</evidence>
<dbReference type="GO" id="GO:0015562">
    <property type="term" value="F:efflux transmembrane transporter activity"/>
    <property type="evidence" value="ECO:0007669"/>
    <property type="project" value="InterPro"/>
</dbReference>
<dbReference type="EMBL" id="CP003418">
    <property type="protein sequence ID" value="AFH50543.1"/>
    <property type="molecule type" value="Genomic_DNA"/>
</dbReference>
<dbReference type="Pfam" id="PF02321">
    <property type="entry name" value="OEP"/>
    <property type="match status" value="2"/>
</dbReference>
<dbReference type="STRING" id="945713.IALB_2840"/>
<dbReference type="GO" id="GO:0015288">
    <property type="term" value="F:porin activity"/>
    <property type="evidence" value="ECO:0007669"/>
    <property type="project" value="TreeGrafter"/>
</dbReference>
<protein>
    <submittedName>
        <fullName evidence="9">Outer membrane protein</fullName>
    </submittedName>
</protein>
<dbReference type="PANTHER" id="PTHR30026:SF20">
    <property type="entry name" value="OUTER MEMBRANE PROTEIN TOLC"/>
    <property type="match status" value="1"/>
</dbReference>
<evidence type="ECO:0000256" key="5">
    <source>
        <dbReference type="ARBA" id="ARBA00022692"/>
    </source>
</evidence>
<evidence type="ECO:0000313" key="9">
    <source>
        <dbReference type="EMBL" id="AFH50543.1"/>
    </source>
</evidence>
<evidence type="ECO:0000256" key="1">
    <source>
        <dbReference type="ARBA" id="ARBA00004442"/>
    </source>
</evidence>
<evidence type="ECO:0000313" key="10">
    <source>
        <dbReference type="Proteomes" id="UP000007394"/>
    </source>
</evidence>
<evidence type="ECO:0000256" key="2">
    <source>
        <dbReference type="ARBA" id="ARBA00007613"/>
    </source>
</evidence>
<dbReference type="eggNOG" id="COG1538">
    <property type="taxonomic scope" value="Bacteria"/>
</dbReference>
<dbReference type="Gene3D" id="1.20.1600.10">
    <property type="entry name" value="Outer membrane efflux proteins (OEP)"/>
    <property type="match status" value="1"/>
</dbReference>
<dbReference type="HOGENOM" id="CLU_719192_0_0_10"/>
<evidence type="ECO:0000256" key="7">
    <source>
        <dbReference type="ARBA" id="ARBA00023237"/>
    </source>
</evidence>
<organism evidence="9 10">
    <name type="scientific">Ignavibacterium album (strain DSM 19864 / JCM 16511 / NBRC 101810 / Mat9-16)</name>
    <dbReference type="NCBI Taxonomy" id="945713"/>
    <lineage>
        <taxon>Bacteria</taxon>
        <taxon>Pseudomonadati</taxon>
        <taxon>Ignavibacteriota</taxon>
        <taxon>Ignavibacteria</taxon>
        <taxon>Ignavibacteriales</taxon>
        <taxon>Ignavibacteriaceae</taxon>
        <taxon>Ignavibacterium</taxon>
    </lineage>
</organism>
<keyword evidence="6" id="KW-0472">Membrane</keyword>
<gene>
    <name evidence="9" type="ordered locus">IALB_2840</name>
</gene>
<evidence type="ECO:0000256" key="4">
    <source>
        <dbReference type="ARBA" id="ARBA00022452"/>
    </source>
</evidence>
<dbReference type="Proteomes" id="UP000007394">
    <property type="component" value="Chromosome"/>
</dbReference>
<keyword evidence="3" id="KW-0813">Transport</keyword>
<accession>I0ANI6</accession>